<organism evidence="9 10">
    <name type="scientific">Trichoderma gamsii</name>
    <dbReference type="NCBI Taxonomy" id="398673"/>
    <lineage>
        <taxon>Eukaryota</taxon>
        <taxon>Fungi</taxon>
        <taxon>Dikarya</taxon>
        <taxon>Ascomycota</taxon>
        <taxon>Pezizomycotina</taxon>
        <taxon>Sordariomycetes</taxon>
        <taxon>Hypocreomycetidae</taxon>
        <taxon>Hypocreales</taxon>
        <taxon>Hypocreaceae</taxon>
        <taxon>Trichoderma</taxon>
    </lineage>
</organism>
<dbReference type="GeneID" id="29985258"/>
<dbReference type="GO" id="GO:0020037">
    <property type="term" value="F:heme binding"/>
    <property type="evidence" value="ECO:0007669"/>
    <property type="project" value="InterPro"/>
</dbReference>
<protein>
    <recommendedName>
        <fullName evidence="11">Cytochrome P450</fullName>
    </recommendedName>
</protein>
<dbReference type="STRING" id="398673.A0A2P4ZGN2"/>
<name>A0A2P4ZGN2_9HYPO</name>
<evidence type="ECO:0000256" key="3">
    <source>
        <dbReference type="ARBA" id="ARBA00022617"/>
    </source>
</evidence>
<keyword evidence="8" id="KW-0472">Membrane</keyword>
<evidence type="ECO:0000256" key="4">
    <source>
        <dbReference type="ARBA" id="ARBA00022723"/>
    </source>
</evidence>
<accession>A0A2P4ZGN2</accession>
<dbReference type="PRINTS" id="PR00463">
    <property type="entry name" value="EP450I"/>
</dbReference>
<proteinExistence type="inferred from homology"/>
<feature type="binding site" description="axial binding residue" evidence="6">
    <location>
        <position position="465"/>
    </location>
    <ligand>
        <name>heme</name>
        <dbReference type="ChEBI" id="CHEBI:30413"/>
    </ligand>
    <ligandPart>
        <name>Fe</name>
        <dbReference type="ChEBI" id="CHEBI:18248"/>
    </ligandPart>
</feature>
<dbReference type="Pfam" id="PF00067">
    <property type="entry name" value="p450"/>
    <property type="match status" value="1"/>
</dbReference>
<dbReference type="PRINTS" id="PR00385">
    <property type="entry name" value="P450"/>
</dbReference>
<dbReference type="EMBL" id="JPDN02000029">
    <property type="protein sequence ID" value="PON23449.1"/>
    <property type="molecule type" value="Genomic_DNA"/>
</dbReference>
<dbReference type="InterPro" id="IPR002401">
    <property type="entry name" value="Cyt_P450_E_grp-I"/>
</dbReference>
<evidence type="ECO:0000256" key="8">
    <source>
        <dbReference type="SAM" id="Phobius"/>
    </source>
</evidence>
<evidence type="ECO:0000256" key="1">
    <source>
        <dbReference type="ARBA" id="ARBA00001971"/>
    </source>
</evidence>
<keyword evidence="8" id="KW-1133">Transmembrane helix</keyword>
<dbReference type="PANTHER" id="PTHR24305:SF232">
    <property type="entry name" value="P450, PUTATIVE (EUROFUNG)-RELATED"/>
    <property type="match status" value="1"/>
</dbReference>
<evidence type="ECO:0008006" key="11">
    <source>
        <dbReference type="Google" id="ProtNLM"/>
    </source>
</evidence>
<keyword evidence="8" id="KW-0812">Transmembrane</keyword>
<dbReference type="GO" id="GO:0016705">
    <property type="term" value="F:oxidoreductase activity, acting on paired donors, with incorporation or reduction of molecular oxygen"/>
    <property type="evidence" value="ECO:0007669"/>
    <property type="project" value="InterPro"/>
</dbReference>
<dbReference type="SUPFAM" id="SSF48264">
    <property type="entry name" value="Cytochrome P450"/>
    <property type="match status" value="1"/>
</dbReference>
<gene>
    <name evidence="9" type="ORF">TGAM01_v207683</name>
</gene>
<evidence type="ECO:0000313" key="10">
    <source>
        <dbReference type="Proteomes" id="UP000054821"/>
    </source>
</evidence>
<dbReference type="RefSeq" id="XP_018661625.2">
    <property type="nucleotide sequence ID" value="XM_018805175.2"/>
</dbReference>
<keyword evidence="4 6" id="KW-0479">Metal-binding</keyword>
<dbReference type="GO" id="GO:0005506">
    <property type="term" value="F:iron ion binding"/>
    <property type="evidence" value="ECO:0007669"/>
    <property type="project" value="InterPro"/>
</dbReference>
<dbReference type="Gene3D" id="1.10.630.10">
    <property type="entry name" value="Cytochrome P450"/>
    <property type="match status" value="1"/>
</dbReference>
<reference evidence="9 10" key="1">
    <citation type="journal article" date="2016" name="Genome Announc.">
        <title>Draft Whole-Genome Sequence of Trichoderma gamsii T6085, a Promising Biocontrol Agent of Fusarium Head Blight on Wheat.</title>
        <authorList>
            <person name="Baroncelli R."/>
            <person name="Zapparata A."/>
            <person name="Piaggeschi G."/>
            <person name="Sarrocco S."/>
            <person name="Vannacci G."/>
        </authorList>
    </citation>
    <scope>NUCLEOTIDE SEQUENCE [LARGE SCALE GENOMIC DNA]</scope>
    <source>
        <strain evidence="9 10">T6085</strain>
    </source>
</reference>
<dbReference type="InterPro" id="IPR017972">
    <property type="entry name" value="Cyt_P450_CS"/>
</dbReference>
<dbReference type="Proteomes" id="UP000054821">
    <property type="component" value="Unassembled WGS sequence"/>
</dbReference>
<dbReference type="GO" id="GO:0004497">
    <property type="term" value="F:monooxygenase activity"/>
    <property type="evidence" value="ECO:0007669"/>
    <property type="project" value="UniProtKB-KW"/>
</dbReference>
<keyword evidence="3 6" id="KW-0349">Heme</keyword>
<comment type="cofactor">
    <cofactor evidence="1 6">
        <name>heme</name>
        <dbReference type="ChEBI" id="CHEBI:30413"/>
    </cofactor>
</comment>
<evidence type="ECO:0000256" key="6">
    <source>
        <dbReference type="PIRSR" id="PIRSR602401-1"/>
    </source>
</evidence>
<keyword evidence="10" id="KW-1185">Reference proteome</keyword>
<evidence type="ECO:0000256" key="2">
    <source>
        <dbReference type="ARBA" id="ARBA00010617"/>
    </source>
</evidence>
<comment type="caution">
    <text evidence="9">The sequence shown here is derived from an EMBL/GenBank/DDBJ whole genome shotgun (WGS) entry which is preliminary data.</text>
</comment>
<comment type="similarity">
    <text evidence="2 7">Belongs to the cytochrome P450 family.</text>
</comment>
<dbReference type="PROSITE" id="PS00086">
    <property type="entry name" value="CYTOCHROME_P450"/>
    <property type="match status" value="1"/>
</dbReference>
<keyword evidence="7" id="KW-0560">Oxidoreductase</keyword>
<keyword evidence="7" id="KW-0503">Monooxygenase</keyword>
<dbReference type="InterPro" id="IPR001128">
    <property type="entry name" value="Cyt_P450"/>
</dbReference>
<dbReference type="PANTHER" id="PTHR24305">
    <property type="entry name" value="CYTOCHROME P450"/>
    <property type="match status" value="1"/>
</dbReference>
<evidence type="ECO:0000256" key="7">
    <source>
        <dbReference type="RuleBase" id="RU000461"/>
    </source>
</evidence>
<evidence type="ECO:0000256" key="5">
    <source>
        <dbReference type="ARBA" id="ARBA00023004"/>
    </source>
</evidence>
<sequence length="529" mass="59482">MVSGLIWSAACVLGYGICLLLLSLASIALYRLLFHPLARVPGPKIAAISNVWHAYHARNGGMFELACTLHQKYGEIVRVGPDELWFNSMEAFDKIYSSTKGYDKSDFYLATSLIMPKIDRLLRPHFVDSLDLLSERDMKRYRLQRRLIGRVYQTANVTKFEAAVNDVIKQVIMRLKDLDGAEIDLKEWMHIIAVECLGACVLSWSPGLLKAGTDWGSSGHSYLAWRRKSVMGLFPTMTKLTMCTNLFEWVFRDVWNLKYTAPPNFRSFFPDVGKRISRRIKTAMNPKAHKDRRLDLMADLIQLHKDKPEFTEVYLRKMAMTNFGAGHDTMASTLTAIFTMIGTHNDVQKKVTEEIRGANDPLSYAGAAQLQYTRAASREAMRLHPALTMSLSRRVPDNGLYIHGHFIPGGTTVGCNPAALHRNANIVTGSDPEAYNPDRWLSGDALDVRLMERYSLNWGGGPRTCPGKNLAEMVVYKVVSALFERFDVEVVAPAQIGQPSYYMSMITGAKARFLPVTPLMDEQGSKRIG</sequence>
<keyword evidence="5 6" id="KW-0408">Iron</keyword>
<feature type="transmembrane region" description="Helical" evidence="8">
    <location>
        <begin position="6"/>
        <end position="30"/>
    </location>
</feature>
<dbReference type="InterPro" id="IPR036396">
    <property type="entry name" value="Cyt_P450_sf"/>
</dbReference>
<evidence type="ECO:0000313" key="9">
    <source>
        <dbReference type="EMBL" id="PON23449.1"/>
    </source>
</evidence>
<dbReference type="InterPro" id="IPR050121">
    <property type="entry name" value="Cytochrome_P450_monoxygenase"/>
</dbReference>
<dbReference type="AlphaFoldDB" id="A0A2P4ZGN2"/>